<accession>A0ABM3X9H6</accession>
<gene>
    <name evidence="3" type="primary">SAPCD1</name>
</gene>
<dbReference type="PANTHER" id="PTHR14907">
    <property type="entry name" value="FI14130P"/>
    <property type="match status" value="1"/>
</dbReference>
<sequence>MGSPGKGGLPMVQAPYTVLLLPLDTSCQDPGARSFFLWLQRMQALEREQDALWQGLELLEHGQAWFEGRLRDTQQQQLYLGALGEFSQCPLDKPSSYDPPNWKGSPRKQTLWQQQEFSRQQKGVIQPKGEMPQPGCPKGQRGPTQV</sequence>
<feature type="region of interest" description="Disordered" evidence="1">
    <location>
        <begin position="90"/>
        <end position="146"/>
    </location>
</feature>
<evidence type="ECO:0000313" key="2">
    <source>
        <dbReference type="Proteomes" id="UP001652624"/>
    </source>
</evidence>
<keyword evidence="2" id="KW-1185">Reference proteome</keyword>
<evidence type="ECO:0000256" key="1">
    <source>
        <dbReference type="SAM" id="MobiDB-lite"/>
    </source>
</evidence>
<evidence type="ECO:0000313" key="3">
    <source>
        <dbReference type="RefSeq" id="XP_060045464.1"/>
    </source>
</evidence>
<dbReference type="RefSeq" id="XP_060045464.1">
    <property type="nucleotide sequence ID" value="XM_060189481.1"/>
</dbReference>
<protein>
    <submittedName>
        <fullName evidence="3">Suppressor APC domain-containing protein 1 isoform X3</fullName>
    </submittedName>
</protein>
<name>A0ABM3X9H6_ERIEU</name>
<feature type="compositionally biased region" description="Polar residues" evidence="1">
    <location>
        <begin position="107"/>
        <end position="123"/>
    </location>
</feature>
<dbReference type="Proteomes" id="UP001652624">
    <property type="component" value="Chromosome 4"/>
</dbReference>
<dbReference type="GeneID" id="103126270"/>
<dbReference type="PANTHER" id="PTHR14907:SF4">
    <property type="entry name" value="SUPPRESSOR APC DOMAIN-CONTAINING PROTEIN 1"/>
    <property type="match status" value="1"/>
</dbReference>
<dbReference type="Pfam" id="PF11414">
    <property type="entry name" value="Suppressor_APC"/>
    <property type="match status" value="1"/>
</dbReference>
<organism evidence="2 3">
    <name type="scientific">Erinaceus europaeus</name>
    <name type="common">Western European hedgehog</name>
    <dbReference type="NCBI Taxonomy" id="9365"/>
    <lineage>
        <taxon>Eukaryota</taxon>
        <taxon>Metazoa</taxon>
        <taxon>Chordata</taxon>
        <taxon>Craniata</taxon>
        <taxon>Vertebrata</taxon>
        <taxon>Euteleostomi</taxon>
        <taxon>Mammalia</taxon>
        <taxon>Eutheria</taxon>
        <taxon>Laurasiatheria</taxon>
        <taxon>Eulipotyphla</taxon>
        <taxon>Erinaceidae</taxon>
        <taxon>Erinaceinae</taxon>
        <taxon>Erinaceus</taxon>
    </lineage>
</organism>
<proteinExistence type="predicted"/>
<reference evidence="3" key="1">
    <citation type="submission" date="2025-08" db="UniProtKB">
        <authorList>
            <consortium name="RefSeq"/>
        </authorList>
    </citation>
    <scope>IDENTIFICATION</scope>
</reference>
<dbReference type="InterPro" id="IPR026828">
    <property type="entry name" value="SAPC2_1/2"/>
</dbReference>